<reference evidence="4" key="3">
    <citation type="submission" date="2025-08" db="UniProtKB">
        <authorList>
            <consortium name="Ensembl"/>
        </authorList>
    </citation>
    <scope>IDENTIFICATION</scope>
</reference>
<protein>
    <recommendedName>
        <fullName evidence="2">Protein DPCD</fullName>
    </recommendedName>
</protein>
<evidence type="ECO:0000256" key="3">
    <source>
        <dbReference type="SAM" id="SignalP"/>
    </source>
</evidence>
<feature type="signal peptide" evidence="3">
    <location>
        <begin position="1"/>
        <end position="19"/>
    </location>
</feature>
<dbReference type="Proteomes" id="UP000018467">
    <property type="component" value="Unassembled WGS sequence"/>
</dbReference>
<dbReference type="GeneTree" id="ENSGT00390000014031"/>
<dbReference type="PRINTS" id="PR02065">
    <property type="entry name" value="PROTEINDPCD"/>
</dbReference>
<reference evidence="5" key="2">
    <citation type="journal article" date="2014" name="Nat. Commun.">
        <title>The cavefish genome reveals candidate genes for eye loss.</title>
        <authorList>
            <person name="McGaugh S.E."/>
            <person name="Gross J.B."/>
            <person name="Aken B."/>
            <person name="Blin M."/>
            <person name="Borowsky R."/>
            <person name="Chalopin D."/>
            <person name="Hinaux H."/>
            <person name="Jeffery W.R."/>
            <person name="Keene A."/>
            <person name="Ma L."/>
            <person name="Minx P."/>
            <person name="Murphy D."/>
            <person name="O'Quin K.E."/>
            <person name="Retaux S."/>
            <person name="Rohner N."/>
            <person name="Searle S.M."/>
            <person name="Stahl B.A."/>
            <person name="Tabin C."/>
            <person name="Volff J.N."/>
            <person name="Yoshizawa M."/>
            <person name="Warren W.C."/>
        </authorList>
    </citation>
    <scope>NUCLEOTIDE SEQUENCE [LARGE SCALE GENOMIC DNA]</scope>
    <source>
        <strain evidence="5">female</strain>
    </source>
</reference>
<name>W5LHP7_ASTMX</name>
<reference evidence="4" key="4">
    <citation type="submission" date="2025-09" db="UniProtKB">
        <authorList>
            <consortium name="Ensembl"/>
        </authorList>
    </citation>
    <scope>IDENTIFICATION</scope>
</reference>
<evidence type="ECO:0000256" key="1">
    <source>
        <dbReference type="ARBA" id="ARBA00010597"/>
    </source>
</evidence>
<dbReference type="PANTHER" id="PTHR31921:SF1">
    <property type="entry name" value="PROTEIN DPCD"/>
    <property type="match status" value="1"/>
</dbReference>
<comment type="similarity">
    <text evidence="1">Belongs to the DPCD family.</text>
</comment>
<dbReference type="HOGENOM" id="CLU_097313_0_0_1"/>
<keyword evidence="5" id="KW-1185">Reference proteome</keyword>
<dbReference type="InterPro" id="IPR026224">
    <property type="entry name" value="DPCD"/>
</dbReference>
<reference evidence="5" key="1">
    <citation type="submission" date="2013-03" db="EMBL/GenBank/DDBJ databases">
        <authorList>
            <person name="Jeffery W."/>
            <person name="Warren W."/>
            <person name="Wilson R.K."/>
        </authorList>
    </citation>
    <scope>NUCLEOTIDE SEQUENCE</scope>
    <source>
        <strain evidence="5">female</strain>
    </source>
</reference>
<proteinExistence type="inferred from homology"/>
<feature type="chain" id="PRO_5017418088" description="Protein DPCD" evidence="3">
    <location>
        <begin position="20"/>
        <end position="232"/>
    </location>
</feature>
<organism evidence="4 5">
    <name type="scientific">Astyanax mexicanus</name>
    <name type="common">Blind cave fish</name>
    <name type="synonym">Astyanax fasciatus mexicanus</name>
    <dbReference type="NCBI Taxonomy" id="7994"/>
    <lineage>
        <taxon>Eukaryota</taxon>
        <taxon>Metazoa</taxon>
        <taxon>Chordata</taxon>
        <taxon>Craniata</taxon>
        <taxon>Vertebrata</taxon>
        <taxon>Euteleostomi</taxon>
        <taxon>Actinopterygii</taxon>
        <taxon>Neopterygii</taxon>
        <taxon>Teleostei</taxon>
        <taxon>Ostariophysi</taxon>
        <taxon>Characiformes</taxon>
        <taxon>Characoidei</taxon>
        <taxon>Acestrorhamphidae</taxon>
        <taxon>Acestrorhamphinae</taxon>
        <taxon>Astyanax</taxon>
    </lineage>
</organism>
<sequence>MFFFFFVPVVFSVSMGTFSVPEVDYYVFSIMAVQSWSEVLRSAKKTALISDGKRKVHYLFTDGSEMAEEYDMRTDELILRQLRSKTKLGGAGQWQVEVGERNPSAVPSTDTEIKESSSNPLFIRKDTKASFQWRVRNIPYPVDTYSVSVEPAERCCIIRTTNKKYYKKFSIPDLDRCQLPLESTALSFSHANNTLIISYKKPKEILTLEQELMRELKKLKGTNEGDVDCKTQ</sequence>
<dbReference type="STRING" id="7994.ENSAMXP00000019359"/>
<dbReference type="Ensembl" id="ENSAMXT00000019359.2">
    <property type="protein sequence ID" value="ENSAMXP00000019359.2"/>
    <property type="gene ID" value="ENSAMXG00000018795.2"/>
</dbReference>
<dbReference type="PANTHER" id="PTHR31921">
    <property type="entry name" value="PROTEIN DPCD"/>
    <property type="match status" value="1"/>
</dbReference>
<evidence type="ECO:0000313" key="4">
    <source>
        <dbReference type="Ensembl" id="ENSAMXP00000019359.2"/>
    </source>
</evidence>
<accession>W5LHP7</accession>
<evidence type="ECO:0000256" key="2">
    <source>
        <dbReference type="ARBA" id="ARBA00020330"/>
    </source>
</evidence>
<evidence type="ECO:0000313" key="5">
    <source>
        <dbReference type="Proteomes" id="UP000018467"/>
    </source>
</evidence>
<keyword evidence="3" id="KW-0732">Signal</keyword>
<dbReference type="Bgee" id="ENSAMXG00000018795">
    <property type="expression patterns" value="Expressed in testis and 13 other cell types or tissues"/>
</dbReference>
<dbReference type="InParanoid" id="W5LHP7"/>
<dbReference type="Pfam" id="PF14913">
    <property type="entry name" value="DPCD"/>
    <property type="match status" value="1"/>
</dbReference>
<dbReference type="FunCoup" id="W5LHP7">
    <property type="interactions" value="338"/>
</dbReference>
<dbReference type="eggNOG" id="ENOG502QUNA">
    <property type="taxonomic scope" value="Eukaryota"/>
</dbReference>
<dbReference type="AlphaFoldDB" id="W5LHP7"/>